<keyword evidence="3" id="KW-1185">Reference proteome</keyword>
<evidence type="ECO:0000313" key="3">
    <source>
        <dbReference type="Proteomes" id="UP000256379"/>
    </source>
</evidence>
<dbReference type="InterPro" id="IPR001162">
    <property type="entry name" value="UvrC_RNase_H_dom"/>
</dbReference>
<dbReference type="GO" id="GO:0006974">
    <property type="term" value="P:DNA damage response"/>
    <property type="evidence" value="ECO:0007669"/>
    <property type="project" value="TreeGrafter"/>
</dbReference>
<dbReference type="PANTHER" id="PTHR30562:SF1">
    <property type="entry name" value="UVRABC SYSTEM PROTEIN C"/>
    <property type="match status" value="1"/>
</dbReference>
<dbReference type="GO" id="GO:0009381">
    <property type="term" value="F:excinuclease ABC activity"/>
    <property type="evidence" value="ECO:0007669"/>
    <property type="project" value="InterPro"/>
</dbReference>
<dbReference type="EMBL" id="NXLQ01000001">
    <property type="protein sequence ID" value="RDU67721.1"/>
    <property type="molecule type" value="Genomic_DNA"/>
</dbReference>
<dbReference type="PANTHER" id="PTHR30562">
    <property type="entry name" value="UVRC/OXIDOREDUCTASE"/>
    <property type="match status" value="1"/>
</dbReference>
<organism evidence="2 3">
    <name type="scientific">Helicobacter didelphidarum</name>
    <dbReference type="NCBI Taxonomy" id="2040648"/>
    <lineage>
        <taxon>Bacteria</taxon>
        <taxon>Pseudomonadati</taxon>
        <taxon>Campylobacterota</taxon>
        <taxon>Epsilonproteobacteria</taxon>
        <taxon>Campylobacterales</taxon>
        <taxon>Helicobacteraceae</taxon>
        <taxon>Helicobacter</taxon>
    </lineage>
</organism>
<proteinExistence type="predicted"/>
<protein>
    <recommendedName>
        <fullName evidence="1">UvrC family homology region profile domain-containing protein</fullName>
    </recommendedName>
</protein>
<dbReference type="OrthoDB" id="9804933at2"/>
<gene>
    <name evidence="2" type="ORF">CQA53_01040</name>
</gene>
<dbReference type="AlphaFoldDB" id="A0A3D8IT10"/>
<accession>A0A3D8IT10</accession>
<dbReference type="InterPro" id="IPR038476">
    <property type="entry name" value="UvrC_RNase_H_dom_sf"/>
</dbReference>
<dbReference type="InterPro" id="IPR050066">
    <property type="entry name" value="UvrABC_protein_C"/>
</dbReference>
<sequence>MNIQMLNHHESSKHTIGQEFEYEIYTQALLKILQDGSLCEEIILANITESHFAMLQDSIPEISSKLIFPKKGNKLKLAQLANLNAIHLLENNEKMHCNENKILQDIVSLFSLQQNINNIEVFDTSHHGGDFIVGAMISYNNNNFCKENYRHYNLTAKDEYGQMKEMLTRRATNFDILPAPNLWLLDGGKAQINLAYDILKSTGASVEILAIAKEKRDFKAYRAKGSAKDILRSKHLEFRLNHNDTRLQFLQKLRDEAHRFAISFHRHKKVKNISQ</sequence>
<evidence type="ECO:0000259" key="1">
    <source>
        <dbReference type="PROSITE" id="PS50165"/>
    </source>
</evidence>
<feature type="domain" description="UvrC family homology region profile" evidence="1">
    <location>
        <begin position="43"/>
        <end position="199"/>
    </location>
</feature>
<dbReference type="GO" id="GO:0009380">
    <property type="term" value="C:excinuclease repair complex"/>
    <property type="evidence" value="ECO:0007669"/>
    <property type="project" value="TreeGrafter"/>
</dbReference>
<comment type="caution">
    <text evidence="2">The sequence shown here is derived from an EMBL/GenBank/DDBJ whole genome shotgun (WGS) entry which is preliminary data.</text>
</comment>
<dbReference type="Proteomes" id="UP000256379">
    <property type="component" value="Unassembled WGS sequence"/>
</dbReference>
<dbReference type="PROSITE" id="PS50165">
    <property type="entry name" value="UVRC"/>
    <property type="match status" value="1"/>
</dbReference>
<evidence type="ECO:0000313" key="2">
    <source>
        <dbReference type="EMBL" id="RDU67721.1"/>
    </source>
</evidence>
<name>A0A3D8IT10_9HELI</name>
<dbReference type="Pfam" id="PF08459">
    <property type="entry name" value="UvrC_RNaseH_dom"/>
    <property type="match status" value="1"/>
</dbReference>
<reference evidence="2 3" key="1">
    <citation type="submission" date="2018-04" db="EMBL/GenBank/DDBJ databases">
        <title>Novel Campyloabacter and Helicobacter Species and Strains.</title>
        <authorList>
            <person name="Mannion A.J."/>
            <person name="Shen Z."/>
            <person name="Fox J.G."/>
        </authorList>
    </citation>
    <scope>NUCLEOTIDE SEQUENCE [LARGE SCALE GENOMIC DNA]</scope>
    <source>
        <strain evidence="2 3">MIT 17-337</strain>
    </source>
</reference>
<dbReference type="Gene3D" id="3.30.420.340">
    <property type="entry name" value="UvrC, RNAse H endonuclease domain"/>
    <property type="match status" value="1"/>
</dbReference>